<dbReference type="EC" id="5.4.99.12" evidence="4"/>
<sequence>MNDFKRYFIELAYNGTNYHGWQMQKNAVSVQEKLQESLSMLFRKPIGIMGSGRTDTGVHAKQQFAHFDFDGEMRKGEFLKRINGLLPGDIAVFDVSPVTHNAHARFDAIWRRYEYHITFRKDPFQTGKAWHCYYDLDVSKMESVSKLLLGYQNFECFSKTKTDVKSFDCEIKEAFWEQTSHGLIFHIKANRFLRGMVRAIVGTLIKVGRDQLDKAQFVSIIEGKDRSRAGTAAPANGLYLSEVNYPEIIFK</sequence>
<comment type="function">
    <text evidence="4">Formation of pseudouridine at positions 38, 39 and 40 in the anticodon stem and loop of transfer RNAs.</text>
</comment>
<dbReference type="InterPro" id="IPR020103">
    <property type="entry name" value="PsdUridine_synth_cat_dom_sf"/>
</dbReference>
<dbReference type="GO" id="GO:0160147">
    <property type="term" value="F:tRNA pseudouridine(38-40) synthase activity"/>
    <property type="evidence" value="ECO:0007669"/>
    <property type="project" value="UniProtKB-EC"/>
</dbReference>
<dbReference type="PIRSF" id="PIRSF001430">
    <property type="entry name" value="tRNA_psdUrid_synth"/>
    <property type="match status" value="1"/>
</dbReference>
<comment type="caution">
    <text evidence="7">The sequence shown here is derived from an EMBL/GenBank/DDBJ whole genome shotgun (WGS) entry which is preliminary data.</text>
</comment>
<keyword evidence="3 4" id="KW-0413">Isomerase</keyword>
<dbReference type="Pfam" id="PF01416">
    <property type="entry name" value="PseudoU_synth_1"/>
    <property type="match status" value="2"/>
</dbReference>
<dbReference type="InterPro" id="IPR020095">
    <property type="entry name" value="PsdUridine_synth_TruA_C"/>
</dbReference>
<dbReference type="Proteomes" id="UP000649799">
    <property type="component" value="Unassembled WGS sequence"/>
</dbReference>
<organism evidence="7 8">
    <name type="scientific">Cyclobacterium plantarum</name>
    <dbReference type="NCBI Taxonomy" id="2716263"/>
    <lineage>
        <taxon>Bacteria</taxon>
        <taxon>Pseudomonadati</taxon>
        <taxon>Bacteroidota</taxon>
        <taxon>Cytophagia</taxon>
        <taxon>Cytophagales</taxon>
        <taxon>Cyclobacteriaceae</taxon>
        <taxon>Cyclobacterium</taxon>
    </lineage>
</organism>
<feature type="domain" description="Pseudouridine synthase I TruA alpha/beta" evidence="6">
    <location>
        <begin position="146"/>
        <end position="246"/>
    </location>
</feature>
<keyword evidence="8" id="KW-1185">Reference proteome</keyword>
<dbReference type="CDD" id="cd02570">
    <property type="entry name" value="PseudoU_synth_EcTruA"/>
    <property type="match status" value="1"/>
</dbReference>
<evidence type="ECO:0000256" key="5">
    <source>
        <dbReference type="RuleBase" id="RU003792"/>
    </source>
</evidence>
<dbReference type="Gene3D" id="3.30.70.580">
    <property type="entry name" value="Pseudouridine synthase I, catalytic domain, N-terminal subdomain"/>
    <property type="match status" value="1"/>
</dbReference>
<protein>
    <recommendedName>
        <fullName evidence="4">tRNA pseudouridine synthase A</fullName>
        <ecNumber evidence="4">5.4.99.12</ecNumber>
    </recommendedName>
    <alternativeName>
        <fullName evidence="4">tRNA pseudouridine(38-40) synthase</fullName>
    </alternativeName>
    <alternativeName>
        <fullName evidence="4">tRNA pseudouridylate synthase I</fullName>
    </alternativeName>
    <alternativeName>
        <fullName evidence="4">tRNA-uridine isomerase I</fullName>
    </alternativeName>
</protein>
<evidence type="ECO:0000256" key="4">
    <source>
        <dbReference type="HAMAP-Rule" id="MF_00171"/>
    </source>
</evidence>
<dbReference type="InterPro" id="IPR020097">
    <property type="entry name" value="PsdUridine_synth_TruA_a/b_dom"/>
</dbReference>
<evidence type="ECO:0000256" key="2">
    <source>
        <dbReference type="ARBA" id="ARBA00022694"/>
    </source>
</evidence>
<dbReference type="PANTHER" id="PTHR11142">
    <property type="entry name" value="PSEUDOURIDYLATE SYNTHASE"/>
    <property type="match status" value="1"/>
</dbReference>
<dbReference type="Gene3D" id="3.30.70.660">
    <property type="entry name" value="Pseudouridine synthase I, catalytic domain, C-terminal subdomain"/>
    <property type="match status" value="1"/>
</dbReference>
<dbReference type="NCBIfam" id="TIGR00071">
    <property type="entry name" value="hisT_truA"/>
    <property type="match status" value="1"/>
</dbReference>
<evidence type="ECO:0000313" key="8">
    <source>
        <dbReference type="Proteomes" id="UP000649799"/>
    </source>
</evidence>
<accession>A0ABX0H3T0</accession>
<evidence type="ECO:0000313" key="7">
    <source>
        <dbReference type="EMBL" id="NHE55538.1"/>
    </source>
</evidence>
<gene>
    <name evidence="4 7" type="primary">truA</name>
    <name evidence="7" type="ORF">G9Q97_01780</name>
</gene>
<comment type="caution">
    <text evidence="4">Lacks conserved residue(s) required for the propagation of feature annotation.</text>
</comment>
<comment type="subunit">
    <text evidence="4">Homodimer.</text>
</comment>
<dbReference type="PANTHER" id="PTHR11142:SF0">
    <property type="entry name" value="TRNA PSEUDOURIDINE SYNTHASE-LIKE 1"/>
    <property type="match status" value="1"/>
</dbReference>
<dbReference type="SUPFAM" id="SSF55120">
    <property type="entry name" value="Pseudouridine synthase"/>
    <property type="match status" value="1"/>
</dbReference>
<dbReference type="InterPro" id="IPR020094">
    <property type="entry name" value="TruA/RsuA/RluB/E/F_N"/>
</dbReference>
<evidence type="ECO:0000259" key="6">
    <source>
        <dbReference type="Pfam" id="PF01416"/>
    </source>
</evidence>
<evidence type="ECO:0000256" key="3">
    <source>
        <dbReference type="ARBA" id="ARBA00023235"/>
    </source>
</evidence>
<dbReference type="EMBL" id="JAANYN010000001">
    <property type="protein sequence ID" value="NHE55538.1"/>
    <property type="molecule type" value="Genomic_DNA"/>
</dbReference>
<feature type="binding site" evidence="4">
    <location>
        <position position="113"/>
    </location>
    <ligand>
        <name>substrate</name>
    </ligand>
</feature>
<comment type="similarity">
    <text evidence="1 4 5">Belongs to the tRNA pseudouridine synthase TruA family.</text>
</comment>
<evidence type="ECO:0000256" key="1">
    <source>
        <dbReference type="ARBA" id="ARBA00009375"/>
    </source>
</evidence>
<feature type="domain" description="Pseudouridine synthase I TruA alpha/beta" evidence="6">
    <location>
        <begin position="12"/>
        <end position="107"/>
    </location>
</feature>
<reference evidence="7 8" key="1">
    <citation type="submission" date="2020-03" db="EMBL/GenBank/DDBJ databases">
        <title>Cyclobacterium plantarum sp. nov., a marine bacterium isolated from a coastal-marine wetland.</title>
        <authorList>
            <person name="Sanchez-Porro C."/>
            <person name="Ventosa A."/>
            <person name="Amoozegar M."/>
        </authorList>
    </citation>
    <scope>NUCLEOTIDE SEQUENCE [LARGE SCALE GENOMIC DNA]</scope>
    <source>
        <strain evidence="7 8">GBPx2</strain>
    </source>
</reference>
<name>A0ABX0H3T0_9BACT</name>
<dbReference type="HAMAP" id="MF_00171">
    <property type="entry name" value="TruA"/>
    <property type="match status" value="1"/>
</dbReference>
<comment type="catalytic activity">
    <reaction evidence="4 5">
        <text>uridine(38/39/40) in tRNA = pseudouridine(38/39/40) in tRNA</text>
        <dbReference type="Rhea" id="RHEA:22376"/>
        <dbReference type="Rhea" id="RHEA-COMP:10085"/>
        <dbReference type="Rhea" id="RHEA-COMP:10087"/>
        <dbReference type="ChEBI" id="CHEBI:65314"/>
        <dbReference type="ChEBI" id="CHEBI:65315"/>
        <dbReference type="EC" id="5.4.99.12"/>
    </reaction>
</comment>
<dbReference type="InterPro" id="IPR001406">
    <property type="entry name" value="PsdUridine_synth_TruA"/>
</dbReference>
<feature type="active site" description="Nucleophile" evidence="4">
    <location>
        <position position="55"/>
    </location>
</feature>
<keyword evidence="2 4" id="KW-0819">tRNA processing</keyword>
<proteinExistence type="inferred from homology"/>